<dbReference type="SMART" id="SM00345">
    <property type="entry name" value="HTH_GNTR"/>
    <property type="match status" value="1"/>
</dbReference>
<dbReference type="Gene3D" id="1.10.10.10">
    <property type="entry name" value="Winged helix-like DNA-binding domain superfamily/Winged helix DNA-binding domain"/>
    <property type="match status" value="1"/>
</dbReference>
<organism evidence="5 6">
    <name type="scientific">Thermovirga lienii (strain ATCC BAA-1197 / DSM 17291 / Cas60314)</name>
    <dbReference type="NCBI Taxonomy" id="580340"/>
    <lineage>
        <taxon>Bacteria</taxon>
        <taxon>Thermotogati</taxon>
        <taxon>Synergistota</taxon>
        <taxon>Synergistia</taxon>
        <taxon>Synergistales</taxon>
        <taxon>Thermovirgaceae</taxon>
        <taxon>Thermovirga</taxon>
    </lineage>
</organism>
<evidence type="ECO:0000256" key="3">
    <source>
        <dbReference type="ARBA" id="ARBA00023163"/>
    </source>
</evidence>
<accession>G7V699</accession>
<proteinExistence type="predicted"/>
<dbReference type="InterPro" id="IPR036390">
    <property type="entry name" value="WH_DNA-bd_sf"/>
</dbReference>
<keyword evidence="6" id="KW-1185">Reference proteome</keyword>
<dbReference type="GO" id="GO:0003700">
    <property type="term" value="F:DNA-binding transcription factor activity"/>
    <property type="evidence" value="ECO:0007669"/>
    <property type="project" value="InterPro"/>
</dbReference>
<dbReference type="InterPro" id="IPR036388">
    <property type="entry name" value="WH-like_DNA-bd_sf"/>
</dbReference>
<dbReference type="SUPFAM" id="SSF48008">
    <property type="entry name" value="GntR ligand-binding domain-like"/>
    <property type="match status" value="1"/>
</dbReference>
<evidence type="ECO:0000259" key="4">
    <source>
        <dbReference type="PROSITE" id="PS50949"/>
    </source>
</evidence>
<name>G7V699_THELD</name>
<dbReference type="InterPro" id="IPR000524">
    <property type="entry name" value="Tscrpt_reg_HTH_GntR"/>
</dbReference>
<dbReference type="STRING" id="580340.Tlie_0182"/>
<evidence type="ECO:0000313" key="6">
    <source>
        <dbReference type="Proteomes" id="UP000005868"/>
    </source>
</evidence>
<dbReference type="PROSITE" id="PS50949">
    <property type="entry name" value="HTH_GNTR"/>
    <property type="match status" value="1"/>
</dbReference>
<dbReference type="EMBL" id="CP003096">
    <property type="protein sequence ID" value="AER65928.1"/>
    <property type="molecule type" value="Genomic_DNA"/>
</dbReference>
<dbReference type="InterPro" id="IPR011711">
    <property type="entry name" value="GntR_C"/>
</dbReference>
<dbReference type="Gene3D" id="1.20.120.530">
    <property type="entry name" value="GntR ligand-binding domain-like"/>
    <property type="match status" value="1"/>
</dbReference>
<keyword evidence="2" id="KW-0238">DNA-binding</keyword>
<dbReference type="PANTHER" id="PTHR43537:SF24">
    <property type="entry name" value="GLUCONATE OPERON TRANSCRIPTIONAL REPRESSOR"/>
    <property type="match status" value="1"/>
</dbReference>
<dbReference type="SUPFAM" id="SSF46785">
    <property type="entry name" value="Winged helix' DNA-binding domain"/>
    <property type="match status" value="1"/>
</dbReference>
<evidence type="ECO:0000256" key="1">
    <source>
        <dbReference type="ARBA" id="ARBA00023015"/>
    </source>
</evidence>
<feature type="domain" description="HTH gntR-type" evidence="4">
    <location>
        <begin position="4"/>
        <end position="71"/>
    </location>
</feature>
<dbReference type="Proteomes" id="UP000005868">
    <property type="component" value="Chromosome"/>
</dbReference>
<dbReference type="GO" id="GO:0003677">
    <property type="term" value="F:DNA binding"/>
    <property type="evidence" value="ECO:0007669"/>
    <property type="project" value="UniProtKB-KW"/>
</dbReference>
<evidence type="ECO:0000313" key="5">
    <source>
        <dbReference type="EMBL" id="AER65928.1"/>
    </source>
</evidence>
<dbReference type="eggNOG" id="COG1802">
    <property type="taxonomic scope" value="Bacteria"/>
</dbReference>
<dbReference type="HOGENOM" id="CLU_017584_5_1_0"/>
<dbReference type="OrthoDB" id="368257at2"/>
<dbReference type="PANTHER" id="PTHR43537">
    <property type="entry name" value="TRANSCRIPTIONAL REGULATOR, GNTR FAMILY"/>
    <property type="match status" value="1"/>
</dbReference>
<dbReference type="Pfam" id="PF07729">
    <property type="entry name" value="FCD"/>
    <property type="match status" value="1"/>
</dbReference>
<dbReference type="AlphaFoldDB" id="G7V699"/>
<dbReference type="InterPro" id="IPR008920">
    <property type="entry name" value="TF_FadR/GntR_C"/>
</dbReference>
<sequence length="221" mass="25960">MKVPTIADLALEEIRQMILSGQFKPGEKVNIDKLSRDLSISKTPIREALKELGREGLLSYQAREGWSVASHSPEEFSQLEELQQVLRSYIGANIYKFVDNLDFDELENINDNIIHFVNTKQYDRAFLENDKFHMKIYGAHPNKIILEQLRQVNNAIGLQRRFILKKCIEKDPKFYLDNLKKQHKEILDSLKSKDAQRIKASFDHHFETLNEMLKRQMEEEL</sequence>
<reference evidence="6" key="1">
    <citation type="submission" date="2011-10" db="EMBL/GenBank/DDBJ databases">
        <title>The complete genome of chromosome of Thermovirga lienii DSM 17291.</title>
        <authorList>
            <consortium name="US DOE Joint Genome Institute (JGI-PGF)"/>
            <person name="Lucas S."/>
            <person name="Copeland A."/>
            <person name="Lapidus A."/>
            <person name="Glavina del Rio T."/>
            <person name="Dalin E."/>
            <person name="Tice H."/>
            <person name="Bruce D."/>
            <person name="Goodwin L."/>
            <person name="Pitluck S."/>
            <person name="Peters L."/>
            <person name="Mikhailova N."/>
            <person name="Saunders E."/>
            <person name="Kyrpides N."/>
            <person name="Mavromatis K."/>
            <person name="Ivanova N."/>
            <person name="Last F.I."/>
            <person name="Brettin T."/>
            <person name="Detter J.C."/>
            <person name="Han C."/>
            <person name="Larimer F."/>
            <person name="Land M."/>
            <person name="Hauser L."/>
            <person name="Markowitz V."/>
            <person name="Cheng J.-F."/>
            <person name="Hugenholtz P."/>
            <person name="Woyke T."/>
            <person name="Wu D."/>
            <person name="Spring S."/>
            <person name="Schroeder M."/>
            <person name="Brambilla E.-M."/>
            <person name="Klenk H.-P."/>
            <person name="Eisen J.A."/>
        </authorList>
    </citation>
    <scope>NUCLEOTIDE SEQUENCE [LARGE SCALE GENOMIC DNA]</scope>
    <source>
        <strain evidence="6">ATCC BAA-1197 / DSM 17291 / Cas60314</strain>
    </source>
</reference>
<reference evidence="5 6" key="2">
    <citation type="journal article" date="2012" name="Stand. Genomic Sci.">
        <title>Genome sequence of the moderately thermophilic, amino-acid-degrading and sulfur-reducing bacterium Thermovirga lienii type strain (Cas60314(T)).</title>
        <authorList>
            <person name="Goker M."/>
            <person name="Saunders E."/>
            <person name="Lapidus A."/>
            <person name="Nolan M."/>
            <person name="Lucas S."/>
            <person name="Hammon N."/>
            <person name="Deshpande S."/>
            <person name="Cheng J.F."/>
            <person name="Han C."/>
            <person name="Tapia R."/>
            <person name="Goodwin L.A."/>
            <person name="Pitluck S."/>
            <person name="Liolios K."/>
            <person name="Mavromatis K."/>
            <person name="Pagani I."/>
            <person name="Ivanova N."/>
            <person name="Mikhailova N."/>
            <person name="Pati A."/>
            <person name="Chen A."/>
            <person name="Palaniappan K."/>
            <person name="Land M."/>
            <person name="Chang Y.J."/>
            <person name="Jeffries C.D."/>
            <person name="Brambilla E.M."/>
            <person name="Rohde M."/>
            <person name="Spring S."/>
            <person name="Detter J.C."/>
            <person name="Woyke T."/>
            <person name="Bristow J."/>
            <person name="Eisen J.A."/>
            <person name="Markowitz V."/>
            <person name="Hugenholtz P."/>
            <person name="Kyrpides N.C."/>
            <person name="Klenk H.P."/>
        </authorList>
    </citation>
    <scope>NUCLEOTIDE SEQUENCE [LARGE SCALE GENOMIC DNA]</scope>
    <source>
        <strain evidence="6">ATCC BAA-1197 / DSM 17291 / Cas60314</strain>
    </source>
</reference>
<dbReference type="CDD" id="cd07377">
    <property type="entry name" value="WHTH_GntR"/>
    <property type="match status" value="1"/>
</dbReference>
<protein>
    <submittedName>
        <fullName evidence="5">Transcriptional regulator, GntR family</fullName>
    </submittedName>
</protein>
<keyword evidence="3" id="KW-0804">Transcription</keyword>
<dbReference type="KEGG" id="tli:Tlie_0182"/>
<evidence type="ECO:0000256" key="2">
    <source>
        <dbReference type="ARBA" id="ARBA00023125"/>
    </source>
</evidence>
<keyword evidence="1" id="KW-0805">Transcription regulation</keyword>
<dbReference type="Pfam" id="PF00392">
    <property type="entry name" value="GntR"/>
    <property type="match status" value="1"/>
</dbReference>
<gene>
    <name evidence="5" type="ordered locus">Tlie_0182</name>
</gene>